<dbReference type="EMBL" id="VOEI01000002">
    <property type="protein sequence ID" value="TWR26991.1"/>
    <property type="molecule type" value="Genomic_DNA"/>
</dbReference>
<evidence type="ECO:0000313" key="1">
    <source>
        <dbReference type="EMBL" id="TWR26991.1"/>
    </source>
</evidence>
<organism evidence="1 2">
    <name type="scientific">Mucilaginibacter achroorhodeus</name>
    <dbReference type="NCBI Taxonomy" id="2599294"/>
    <lineage>
        <taxon>Bacteria</taxon>
        <taxon>Pseudomonadati</taxon>
        <taxon>Bacteroidota</taxon>
        <taxon>Sphingobacteriia</taxon>
        <taxon>Sphingobacteriales</taxon>
        <taxon>Sphingobacteriaceae</taxon>
        <taxon>Mucilaginibacter</taxon>
    </lineage>
</organism>
<proteinExistence type="predicted"/>
<name>A0A563U6L1_9SPHI</name>
<accession>A0A563U6L1</accession>
<evidence type="ECO:0000313" key="2">
    <source>
        <dbReference type="Proteomes" id="UP000318010"/>
    </source>
</evidence>
<dbReference type="AlphaFoldDB" id="A0A563U6L1"/>
<protein>
    <submittedName>
        <fullName evidence="1">Uncharacterized protein</fullName>
    </submittedName>
</protein>
<sequence>MSSEPGILKSMNIEVAGYTYTVNSSDIADFLTACEAFMAIRGNEFEIMTQTITDTIIDNCSDKLTLESLRPQLKFLREVGYLLNGFVSNMGE</sequence>
<reference evidence="1 2" key="1">
    <citation type="submission" date="2019-07" db="EMBL/GenBank/DDBJ databases">
        <authorList>
            <person name="Kim J."/>
        </authorList>
    </citation>
    <scope>NUCLEOTIDE SEQUENCE [LARGE SCALE GENOMIC DNA]</scope>
    <source>
        <strain evidence="1 2">MJ1a</strain>
    </source>
</reference>
<dbReference type="OrthoDB" id="768501at2"/>
<keyword evidence="2" id="KW-1185">Reference proteome</keyword>
<gene>
    <name evidence="1" type="ORF">FPZ42_08120</name>
</gene>
<dbReference type="Proteomes" id="UP000318010">
    <property type="component" value="Unassembled WGS sequence"/>
</dbReference>
<dbReference type="RefSeq" id="WP_146270177.1">
    <property type="nucleotide sequence ID" value="NZ_VOEI01000002.1"/>
</dbReference>
<comment type="caution">
    <text evidence="1">The sequence shown here is derived from an EMBL/GenBank/DDBJ whole genome shotgun (WGS) entry which is preliminary data.</text>
</comment>